<dbReference type="CDD" id="cd17936">
    <property type="entry name" value="EEXXEc_NFX1"/>
    <property type="match status" value="1"/>
</dbReference>
<dbReference type="PANTHER" id="PTHR10887">
    <property type="entry name" value="DNA2/NAM7 HELICASE FAMILY"/>
    <property type="match status" value="1"/>
</dbReference>
<keyword evidence="1" id="KW-0067">ATP-binding</keyword>
<dbReference type="GO" id="GO:0017111">
    <property type="term" value="F:ribonucleoside triphosphate phosphatase activity"/>
    <property type="evidence" value="ECO:0007669"/>
    <property type="project" value="UniProtKB-EC"/>
</dbReference>
<dbReference type="CDD" id="cd18808">
    <property type="entry name" value="SF1_C_Upf1"/>
    <property type="match status" value="1"/>
</dbReference>
<dbReference type="EMBL" id="NCSJ02000209">
    <property type="protein sequence ID" value="RFU27380.1"/>
    <property type="molecule type" value="Genomic_DNA"/>
</dbReference>
<keyword evidence="1" id="KW-0347">Helicase</keyword>
<evidence type="ECO:0000259" key="2">
    <source>
        <dbReference type="Pfam" id="PF13086"/>
    </source>
</evidence>
<organism evidence="4 5">
    <name type="scientific">Scytalidium lignicola</name>
    <name type="common">Hyphomycete</name>
    <dbReference type="NCBI Taxonomy" id="5539"/>
    <lineage>
        <taxon>Eukaryota</taxon>
        <taxon>Fungi</taxon>
        <taxon>Dikarya</taxon>
        <taxon>Ascomycota</taxon>
        <taxon>Pezizomycotina</taxon>
        <taxon>Leotiomycetes</taxon>
        <taxon>Leotiomycetes incertae sedis</taxon>
        <taxon>Scytalidium</taxon>
    </lineage>
</organism>
<reference evidence="4 5" key="1">
    <citation type="submission" date="2018-05" db="EMBL/GenBank/DDBJ databases">
        <title>Draft genome sequence of Scytalidium lignicola DSM 105466, a ubiquitous saprotrophic fungus.</title>
        <authorList>
            <person name="Buettner E."/>
            <person name="Gebauer A.M."/>
            <person name="Hofrichter M."/>
            <person name="Liers C."/>
            <person name="Kellner H."/>
        </authorList>
    </citation>
    <scope>NUCLEOTIDE SEQUENCE [LARGE SCALE GENOMIC DNA]</scope>
    <source>
        <strain evidence="4 5">DSM 105466</strain>
    </source>
</reference>
<dbReference type="GO" id="GO:0004386">
    <property type="term" value="F:helicase activity"/>
    <property type="evidence" value="ECO:0007669"/>
    <property type="project" value="InterPro"/>
</dbReference>
<dbReference type="InterPro" id="IPR041679">
    <property type="entry name" value="DNA2/NAM7-like_C"/>
</dbReference>
<dbReference type="InterPro" id="IPR047187">
    <property type="entry name" value="SF1_C_Upf1"/>
</dbReference>
<feature type="domain" description="DNA2/NAM7 helicase-like C-terminal" evidence="3">
    <location>
        <begin position="865"/>
        <end position="1094"/>
    </location>
</feature>
<dbReference type="PANTHER" id="PTHR10887:SF445">
    <property type="entry name" value="NFX1-TYPE ZINC FINGER-CONTAINING PROTEIN 1"/>
    <property type="match status" value="1"/>
</dbReference>
<dbReference type="InterPro" id="IPR027417">
    <property type="entry name" value="P-loop_NTPase"/>
</dbReference>
<evidence type="ECO:0000259" key="3">
    <source>
        <dbReference type="Pfam" id="PF13087"/>
    </source>
</evidence>
<evidence type="ECO:0000313" key="5">
    <source>
        <dbReference type="Proteomes" id="UP000258309"/>
    </source>
</evidence>
<sequence>MGWDLIEKGEAETRQHVITNIGSEAGLIMVKALTDLMEDCKHTRETNSAIFKSRTVPLYRIISYPDVLSSLILETPVDTIYNFLFGPSGRRAPGIFRFTVTAISGLDLDSTINDDEFCAVAITSSLAVLDRLVEINQSAQVIEGFIPIIETISACIPEQAALPNARQSLYRIKRRLKIGSSYPMASKQSTSRLPAATFELNHDMPGNLSKNGARHDNDHERISDIQILPTAMEVTSHRAEFLPTVDSTNHHLSGLAGLLDRQFRHLREDTVGQLRDAVQEEYIRLGHPNQKGPESHPTQGVRRVIYHHVQITHILVDRRKGLQVVAEFDQPTQVQNKSIKPREEWWKGSKLLQLDSLVCFVSSIGKIIFFSVCDPSSFPGNKGFKPVSGSEAEDVQIIQDIVPSLFKDSKRATVLLTMAEYKSDDASWIGSHLGTHVKSRQSLVEFPGVLLPSFQPTLQALQKMSGSLDLPFADIVAPNLQNPIAVTVQPPAYATRRGFRFDLDVLAGEPLPLEPGGNFDFKKLDKGSTLDKAQQTAVVRALSSGLALIQGPPGTGKSFTGVAIIKTLLHNRKAAKLGPIICVCYTNHALDQLLEHLIKDGIQQVIRLGSRSKSEMLQNLNLSQVVRELEQTKTEKHDKWKHNVDIENIVKDMKKILSGLNNPTSWNNIRSHLEKTNTNHCRELFVGEVDSEGFLEKRGRKFQVIYSWLRGAPKALVSNRPVSELLAVPLKKMSAPERKTLHMHWIQQRNIDLTNDLISALDDFYRSKSALEKCHRELDIRCLRQAEIIGVTTSGLAKNIEVLRRTQAKVMLCEEAGEVLEAHTLTAFLPGIEHVILIGDHEQLRPQINNYEFQHDNSKGKRFSLDISLFERLVKPFVGNLQIPLASLKTQRRMHPSIAELVRVPLYPELHDHPSVFEYPEVDGMRDRLYWLDHQEMEDPKPSQSLSLSRINSFEVDLVTALVSHLVRQGTYESEDIAVITPYLGQLQKIRKRLASSFETVVGDRDQEELDARGLEDNTTDTSVDGERIVQKTTLLNALRVATVDNFQGEEAKVIVVSLVRSNNERKCGFLKTSNRINVLLSRARHGMYIIGNSQTAKPVPMWDKVISILEKANNIGPSLALCCPRH</sequence>
<keyword evidence="5" id="KW-1185">Reference proteome</keyword>
<dbReference type="AlphaFoldDB" id="A0A3E2H1W1"/>
<comment type="caution">
    <text evidence="4">The sequence shown here is derived from an EMBL/GenBank/DDBJ whole genome shotgun (WGS) entry which is preliminary data.</text>
</comment>
<accession>A0A3E2H1W1</accession>
<dbReference type="Pfam" id="PF13086">
    <property type="entry name" value="AAA_11"/>
    <property type="match status" value="1"/>
</dbReference>
<keyword evidence="1" id="KW-0547">Nucleotide-binding</keyword>
<evidence type="ECO:0000256" key="1">
    <source>
        <dbReference type="ARBA" id="ARBA00022806"/>
    </source>
</evidence>
<dbReference type="GO" id="GO:0031380">
    <property type="term" value="C:nuclear RNA-directed RNA polymerase complex"/>
    <property type="evidence" value="ECO:0007669"/>
    <property type="project" value="TreeGrafter"/>
</dbReference>
<keyword evidence="4" id="KW-0378">Hydrolase</keyword>
<dbReference type="InterPro" id="IPR041677">
    <property type="entry name" value="DNA2/NAM7_AAA_11"/>
</dbReference>
<protein>
    <submittedName>
        <fullName evidence="4">Nucleoside-triphosphate phosphatase</fullName>
        <ecNumber evidence="4">3.6.1.15</ecNumber>
    </submittedName>
</protein>
<dbReference type="SUPFAM" id="SSF52540">
    <property type="entry name" value="P-loop containing nucleoside triphosphate hydrolases"/>
    <property type="match status" value="1"/>
</dbReference>
<dbReference type="Pfam" id="PF13087">
    <property type="entry name" value="AAA_12"/>
    <property type="match status" value="1"/>
</dbReference>
<dbReference type="OrthoDB" id="2423195at2759"/>
<name>A0A3E2H1W1_SCYLI</name>
<evidence type="ECO:0000313" key="4">
    <source>
        <dbReference type="EMBL" id="RFU27380.1"/>
    </source>
</evidence>
<proteinExistence type="predicted"/>
<dbReference type="FunFam" id="3.40.50.300:FF:001660">
    <property type="entry name" value="NF-X1 finger and helicase protein, putative"/>
    <property type="match status" value="1"/>
</dbReference>
<dbReference type="Gene3D" id="3.40.50.300">
    <property type="entry name" value="P-loop containing nucleotide triphosphate hydrolases"/>
    <property type="match status" value="2"/>
</dbReference>
<dbReference type="GO" id="GO:0031048">
    <property type="term" value="P:regulatory ncRNA-mediated heterochromatin formation"/>
    <property type="evidence" value="ECO:0007669"/>
    <property type="project" value="TreeGrafter"/>
</dbReference>
<dbReference type="Proteomes" id="UP000258309">
    <property type="component" value="Unassembled WGS sequence"/>
</dbReference>
<dbReference type="InterPro" id="IPR045055">
    <property type="entry name" value="DNA2/NAM7-like"/>
</dbReference>
<feature type="domain" description="DNA2/NAM7 helicase helicase" evidence="2">
    <location>
        <begin position="530"/>
        <end position="848"/>
    </location>
</feature>
<feature type="non-terminal residue" evidence="4">
    <location>
        <position position="1"/>
    </location>
</feature>
<dbReference type="EC" id="3.6.1.15" evidence="4"/>
<feature type="non-terminal residue" evidence="4">
    <location>
        <position position="1127"/>
    </location>
</feature>
<gene>
    <name evidence="4" type="ORF">B7463_g8962</name>
</gene>
<dbReference type="STRING" id="5539.A0A3E2H1W1"/>
<dbReference type="OMA" id="FHRFEGL"/>